<dbReference type="Pfam" id="PF13476">
    <property type="entry name" value="AAA_23"/>
    <property type="match status" value="1"/>
</dbReference>
<organism evidence="6">
    <name type="scientific">Leptolyngbya sp. NK1-12</name>
    <dbReference type="NCBI Taxonomy" id="2547451"/>
    <lineage>
        <taxon>Bacteria</taxon>
        <taxon>Bacillati</taxon>
        <taxon>Cyanobacteriota</taxon>
        <taxon>Cyanophyceae</taxon>
        <taxon>Leptolyngbyales</taxon>
        <taxon>Leptolyngbyaceae</taxon>
        <taxon>Leptolyngbya group</taxon>
        <taxon>Leptolyngbya</taxon>
    </lineage>
</organism>
<dbReference type="InterPro" id="IPR038729">
    <property type="entry name" value="Rad50/SbcC_AAA"/>
</dbReference>
<dbReference type="AlphaFoldDB" id="A0AA96WEI0"/>
<gene>
    <name evidence="6" type="ORF">HJG54_13010</name>
</gene>
<comment type="similarity">
    <text evidence="1">Belongs to the SMC family. SbcC subfamily.</text>
</comment>
<keyword evidence="4" id="KW-0175">Coiled coil</keyword>
<dbReference type="EMBL" id="CP053586">
    <property type="protein sequence ID" value="WNZ23683.1"/>
    <property type="molecule type" value="Genomic_DNA"/>
</dbReference>
<name>A0AA96WEI0_9CYAN</name>
<dbReference type="RefSeq" id="WP_316435397.1">
    <property type="nucleotide sequence ID" value="NZ_CP053586.1"/>
</dbReference>
<feature type="domain" description="Rad50/SbcC-type AAA" evidence="5">
    <location>
        <begin position="6"/>
        <end position="261"/>
    </location>
</feature>
<dbReference type="SUPFAM" id="SSF52540">
    <property type="entry name" value="P-loop containing nucleoside triphosphate hydrolases"/>
    <property type="match status" value="1"/>
</dbReference>
<dbReference type="GO" id="GO:0006302">
    <property type="term" value="P:double-strand break repair"/>
    <property type="evidence" value="ECO:0007669"/>
    <property type="project" value="InterPro"/>
</dbReference>
<evidence type="ECO:0000259" key="5">
    <source>
        <dbReference type="Pfam" id="PF13476"/>
    </source>
</evidence>
<evidence type="ECO:0000313" key="6">
    <source>
        <dbReference type="EMBL" id="WNZ23683.1"/>
    </source>
</evidence>
<dbReference type="PANTHER" id="PTHR32114:SF2">
    <property type="entry name" value="ABC TRANSPORTER ABCH.3"/>
    <property type="match status" value="1"/>
</dbReference>
<sequence length="920" mass="105816">MEILAVTLKNFKSHGDRRFSFQPGTNAICGENGAGKTSILEAIAWVLFNHRGIYKNEDLIRNGSGSAQVTVSFISNRDGRTYEVQRCTSKGYTIFDPQLGVKLDYRHIEDEIIPWLRQHLGVAPGTDLARLFANTIGVPQGTFTADFLQPPDRRKQIFDSILKVEEYRQTNQDLLAVEKYGRAEVATCEQAIAQCEELLKDWELLQARRQILSDEIANNEATLLKLQAELTVLQAEKDKLAQQAQQMQQLTAQLQQLTAQVEGRQQTVNLLQQAVQRSQQAVEICTTHRASYQAYRQIEATLQQLEQQLKQRQILWKQREARQQQLVEQHNQLTRLGLQLEALTEAASQLEALQPLVAQQIEWEQQQSTIVDQLNQLQAFKLEQQNLTRQLNKLQSDQTRLEQEIGQIQAHQAEVDQIPAWEQKRERLQEQLSRVEAAKQFEAELRQLVTLGESRRDQHQSQTEQVLAVLHQMQQSLPLMANSSFEATLHALQAGVQLNTDLLNALWRILADLSEQTSPTKLHHQLLHVKQQLEQTYQYRAELVTLDSRQTQSVYVQAEMHQLQTRLAQVQQALAAEPTWQQQRADLISKLNQLDNPKGRSQLLERNLQQHSALHAQYNSRLAEYTALQQQITDLDAQLTQFAEVETALEQQQQLRQTHQSGYLTYVQHQNDANQLAGVEAELQTATTQLRQLEAQRLAVQTEYEQCSQTYDLDRAQQIEAVYRETCSQADQIAGGLPQQRKLLLELDSQLEMLQTTAQKRDRAQLELKQSEKVRRFITFARKVYKEAGPRITERYVQTISREADRLFRELLNRPNLALEWTREYDILVQEGAHTRRLVNLSGGEQMCAALAVRLALLRVLADVDIAFFDEPTTNMDRPRRQSLAEAIANIKTFRQLFVISHDDTFEQVTENVILVEREV</sequence>
<accession>A0AA96WEI0</accession>
<feature type="coiled-coil region" evidence="4">
    <location>
        <begin position="676"/>
        <end position="710"/>
    </location>
</feature>
<evidence type="ECO:0000256" key="4">
    <source>
        <dbReference type="SAM" id="Coils"/>
    </source>
</evidence>
<dbReference type="GO" id="GO:0016887">
    <property type="term" value="F:ATP hydrolysis activity"/>
    <property type="evidence" value="ECO:0007669"/>
    <property type="project" value="InterPro"/>
</dbReference>
<dbReference type="PANTHER" id="PTHR32114">
    <property type="entry name" value="ABC TRANSPORTER ABCH.3"/>
    <property type="match status" value="1"/>
</dbReference>
<dbReference type="Gene3D" id="3.40.50.300">
    <property type="entry name" value="P-loop containing nucleotide triphosphate hydrolases"/>
    <property type="match status" value="2"/>
</dbReference>
<dbReference type="InterPro" id="IPR027417">
    <property type="entry name" value="P-loop_NTPase"/>
</dbReference>
<evidence type="ECO:0000256" key="3">
    <source>
        <dbReference type="ARBA" id="ARBA00013368"/>
    </source>
</evidence>
<evidence type="ECO:0000256" key="2">
    <source>
        <dbReference type="ARBA" id="ARBA00011322"/>
    </source>
</evidence>
<comment type="subunit">
    <text evidence="2">Heterodimer of SbcC and SbcD.</text>
</comment>
<evidence type="ECO:0000256" key="1">
    <source>
        <dbReference type="ARBA" id="ARBA00006930"/>
    </source>
</evidence>
<protein>
    <recommendedName>
        <fullName evidence="3">Nuclease SbcCD subunit C</fullName>
    </recommendedName>
</protein>
<proteinExistence type="inferred from homology"/>
<feature type="coiled-coil region" evidence="4">
    <location>
        <begin position="209"/>
        <end position="353"/>
    </location>
</feature>
<feature type="coiled-coil region" evidence="4">
    <location>
        <begin position="377"/>
        <end position="445"/>
    </location>
</feature>
<reference evidence="6" key="1">
    <citation type="submission" date="2020-05" db="EMBL/GenBank/DDBJ databases">
        <authorList>
            <person name="Zhu T."/>
            <person name="Keshari N."/>
            <person name="Lu X."/>
        </authorList>
    </citation>
    <scope>NUCLEOTIDE SEQUENCE</scope>
    <source>
        <strain evidence="6">NK1-12</strain>
    </source>
</reference>